<dbReference type="EMBL" id="LAZR01021866">
    <property type="protein sequence ID" value="KKL83847.1"/>
    <property type="molecule type" value="Genomic_DNA"/>
</dbReference>
<accession>A0A0F9I8V2</accession>
<name>A0A0F9I8V2_9ZZZZ</name>
<gene>
    <name evidence="1" type="ORF">LCGC14_1970690</name>
</gene>
<dbReference type="AlphaFoldDB" id="A0A0F9I8V2"/>
<protein>
    <submittedName>
        <fullName evidence="1">Uncharacterized protein</fullName>
    </submittedName>
</protein>
<comment type="caution">
    <text evidence="1">The sequence shown here is derived from an EMBL/GenBank/DDBJ whole genome shotgun (WGS) entry which is preliminary data.</text>
</comment>
<proteinExistence type="predicted"/>
<feature type="non-terminal residue" evidence="1">
    <location>
        <position position="1"/>
    </location>
</feature>
<sequence>VNLYSKKLNGENKKESTVESIDKDSSLGFLDLDD</sequence>
<reference evidence="1" key="1">
    <citation type="journal article" date="2015" name="Nature">
        <title>Complex archaea that bridge the gap between prokaryotes and eukaryotes.</title>
        <authorList>
            <person name="Spang A."/>
            <person name="Saw J.H."/>
            <person name="Jorgensen S.L."/>
            <person name="Zaremba-Niedzwiedzka K."/>
            <person name="Martijn J."/>
            <person name="Lind A.E."/>
            <person name="van Eijk R."/>
            <person name="Schleper C."/>
            <person name="Guy L."/>
            <person name="Ettema T.J."/>
        </authorList>
    </citation>
    <scope>NUCLEOTIDE SEQUENCE</scope>
</reference>
<organism evidence="1">
    <name type="scientific">marine sediment metagenome</name>
    <dbReference type="NCBI Taxonomy" id="412755"/>
    <lineage>
        <taxon>unclassified sequences</taxon>
        <taxon>metagenomes</taxon>
        <taxon>ecological metagenomes</taxon>
    </lineage>
</organism>
<evidence type="ECO:0000313" key="1">
    <source>
        <dbReference type="EMBL" id="KKL83847.1"/>
    </source>
</evidence>